<comment type="caution">
    <text evidence="1">The sequence shown here is derived from an EMBL/GenBank/DDBJ whole genome shotgun (WGS) entry which is preliminary data.</text>
</comment>
<name>A0A0F5JYJ0_9BURK</name>
<accession>A0A0F5JYJ0</accession>
<organism evidence="1 2">
    <name type="scientific">Robbsia andropogonis</name>
    <dbReference type="NCBI Taxonomy" id="28092"/>
    <lineage>
        <taxon>Bacteria</taxon>
        <taxon>Pseudomonadati</taxon>
        <taxon>Pseudomonadota</taxon>
        <taxon>Betaproteobacteria</taxon>
        <taxon>Burkholderiales</taxon>
        <taxon>Burkholderiaceae</taxon>
        <taxon>Robbsia</taxon>
    </lineage>
</organism>
<reference evidence="1 2" key="1">
    <citation type="submission" date="2015-03" db="EMBL/GenBank/DDBJ databases">
        <title>Draft Genome Sequence of Burkholderia andropogonis type strain ICMP2807, isolated from Sorghum bicolor.</title>
        <authorList>
            <person name="Lopes-Santos L."/>
            <person name="Castro D.B."/>
            <person name="Ottoboni L.M."/>
            <person name="Park D."/>
            <person name="Weirc B.S."/>
            <person name="Destefano S.A."/>
        </authorList>
    </citation>
    <scope>NUCLEOTIDE SEQUENCE [LARGE SCALE GENOMIC DNA]</scope>
    <source>
        <strain evidence="1 2">ICMP2807</strain>
    </source>
</reference>
<gene>
    <name evidence="1" type="ORF">WM40_18075</name>
</gene>
<keyword evidence="2" id="KW-1185">Reference proteome</keyword>
<dbReference type="Proteomes" id="UP000033618">
    <property type="component" value="Unassembled WGS sequence"/>
</dbReference>
<dbReference type="EMBL" id="LAQU01000021">
    <property type="protein sequence ID" value="KKB62357.1"/>
    <property type="molecule type" value="Genomic_DNA"/>
</dbReference>
<sequence length="59" mass="6827">MQKNTLFGVENARANVREMIEHRIVETNAPCTLRASQNSTAARNERENDSVFITLYRMQ</sequence>
<evidence type="ECO:0000313" key="1">
    <source>
        <dbReference type="EMBL" id="KKB62357.1"/>
    </source>
</evidence>
<proteinExistence type="predicted"/>
<protein>
    <submittedName>
        <fullName evidence="1">Uncharacterized protein</fullName>
    </submittedName>
</protein>
<dbReference type="AlphaFoldDB" id="A0A0F5JYJ0"/>
<dbReference type="PATRIC" id="fig|28092.6.peg.4249"/>
<evidence type="ECO:0000313" key="2">
    <source>
        <dbReference type="Proteomes" id="UP000033618"/>
    </source>
</evidence>